<gene>
    <name evidence="5" type="ORF">X975_25369</name>
</gene>
<comment type="similarity">
    <text evidence="1">Belongs to the proteasome subunit p27 family.</text>
</comment>
<dbReference type="Pfam" id="PF18265">
    <property type="entry name" value="Nas2_N"/>
    <property type="match status" value="1"/>
</dbReference>
<evidence type="ECO:0000256" key="2">
    <source>
        <dbReference type="ARBA" id="ARBA00023186"/>
    </source>
</evidence>
<accession>A0A087UQ65</accession>
<evidence type="ECO:0000259" key="4">
    <source>
        <dbReference type="Pfam" id="PF18265"/>
    </source>
</evidence>
<dbReference type="GO" id="GO:0000502">
    <property type="term" value="C:proteasome complex"/>
    <property type="evidence" value="ECO:0007669"/>
    <property type="project" value="UniProtKB-KW"/>
</dbReference>
<reference evidence="5 6" key="1">
    <citation type="submission" date="2013-11" db="EMBL/GenBank/DDBJ databases">
        <title>Genome sequencing of Stegodyphus mimosarum.</title>
        <authorList>
            <person name="Bechsgaard J."/>
        </authorList>
    </citation>
    <scope>NUCLEOTIDE SEQUENCE [LARGE SCALE GENOMIC DNA]</scope>
</reference>
<sequence length="197" mass="22276">MDNPENIRSNLASLMCKRDVLEAELINLHSLLREQNVSMTDPLVDGEGYPRSDIDIYAVRHLRHEIICKENDCKALTKEIEQNLYALHAEEKVSTSLASLNIQQGYSKPFARVDLVDQNSPAQKADLRVGDLIVKFGTLKYRNFENLSAVARLVTENLRKPIHVSVLRSEELVPLILIPDQWSGNGYLGCRIIPINV</sequence>
<dbReference type="InterPro" id="IPR036034">
    <property type="entry name" value="PDZ_sf"/>
</dbReference>
<dbReference type="EMBL" id="KK120985">
    <property type="protein sequence ID" value="KFM79504.1"/>
    <property type="molecule type" value="Genomic_DNA"/>
</dbReference>
<dbReference type="Proteomes" id="UP000054359">
    <property type="component" value="Unassembled WGS sequence"/>
</dbReference>
<dbReference type="OMA" id="DWGGRGM"/>
<protein>
    <submittedName>
        <fullName evidence="5">26S proteasome non-ATPase regulatory subunit 9</fullName>
    </submittedName>
</protein>
<evidence type="ECO:0000256" key="1">
    <source>
        <dbReference type="ARBA" id="ARBA00005256"/>
    </source>
</evidence>
<evidence type="ECO:0000313" key="5">
    <source>
        <dbReference type="EMBL" id="KFM79504.1"/>
    </source>
</evidence>
<proteinExistence type="inferred from homology"/>
<dbReference type="GO" id="GO:0005634">
    <property type="term" value="C:nucleus"/>
    <property type="evidence" value="ECO:0007669"/>
    <property type="project" value="TreeGrafter"/>
</dbReference>
<keyword evidence="2" id="KW-0143">Chaperone</keyword>
<dbReference type="GO" id="GO:0005737">
    <property type="term" value="C:cytoplasm"/>
    <property type="evidence" value="ECO:0007669"/>
    <property type="project" value="TreeGrafter"/>
</dbReference>
<dbReference type="PANTHER" id="PTHR12651">
    <property type="entry name" value="26S PROTEASOME NON-ATPASE REGULATORY SUBUNIT 9"/>
    <property type="match status" value="1"/>
</dbReference>
<dbReference type="GO" id="GO:0070682">
    <property type="term" value="P:proteasome regulatory particle assembly"/>
    <property type="evidence" value="ECO:0007669"/>
    <property type="project" value="InterPro"/>
</dbReference>
<evidence type="ECO:0000259" key="3">
    <source>
        <dbReference type="Pfam" id="PF17820"/>
    </source>
</evidence>
<dbReference type="Pfam" id="PF17820">
    <property type="entry name" value="PDZ_6"/>
    <property type="match status" value="1"/>
</dbReference>
<keyword evidence="6" id="KW-1185">Reference proteome</keyword>
<feature type="domain" description="PDZ" evidence="3">
    <location>
        <begin position="113"/>
        <end position="168"/>
    </location>
</feature>
<evidence type="ECO:0000313" key="6">
    <source>
        <dbReference type="Proteomes" id="UP000054359"/>
    </source>
</evidence>
<dbReference type="OrthoDB" id="72325at2759"/>
<dbReference type="InterPro" id="IPR041489">
    <property type="entry name" value="PDZ_6"/>
</dbReference>
<feature type="domain" description="Nas2 N-terminal" evidence="4">
    <location>
        <begin position="12"/>
        <end position="89"/>
    </location>
</feature>
<name>A0A087UQ65_STEMI</name>
<dbReference type="Gene3D" id="6.10.140.1710">
    <property type="match status" value="1"/>
</dbReference>
<dbReference type="Gene3D" id="2.30.42.10">
    <property type="match status" value="1"/>
</dbReference>
<dbReference type="InterPro" id="IPR040815">
    <property type="entry name" value="Nas2_N"/>
</dbReference>
<dbReference type="STRING" id="407821.A0A087UQ65"/>
<dbReference type="FunFam" id="2.30.42.10:FF:000107">
    <property type="entry name" value="26S proteasome non-ATPase regulatory subunit 9"/>
    <property type="match status" value="1"/>
</dbReference>
<organism evidence="5 6">
    <name type="scientific">Stegodyphus mimosarum</name>
    <name type="common">African social velvet spider</name>
    <dbReference type="NCBI Taxonomy" id="407821"/>
    <lineage>
        <taxon>Eukaryota</taxon>
        <taxon>Metazoa</taxon>
        <taxon>Ecdysozoa</taxon>
        <taxon>Arthropoda</taxon>
        <taxon>Chelicerata</taxon>
        <taxon>Arachnida</taxon>
        <taxon>Araneae</taxon>
        <taxon>Araneomorphae</taxon>
        <taxon>Entelegynae</taxon>
        <taxon>Eresoidea</taxon>
        <taxon>Eresidae</taxon>
        <taxon>Stegodyphus</taxon>
    </lineage>
</organism>
<dbReference type="AlphaFoldDB" id="A0A087UQ65"/>
<dbReference type="SUPFAM" id="SSF50156">
    <property type="entry name" value="PDZ domain-like"/>
    <property type="match status" value="1"/>
</dbReference>
<dbReference type="InterPro" id="IPR035269">
    <property type="entry name" value="PSMD9"/>
</dbReference>
<dbReference type="PANTHER" id="PTHR12651:SF1">
    <property type="entry name" value="26S PROTEASOME NON-ATPASE REGULATORY SUBUNIT 9"/>
    <property type="match status" value="1"/>
</dbReference>
<keyword evidence="5" id="KW-0647">Proteasome</keyword>
<feature type="non-terminal residue" evidence="5">
    <location>
        <position position="197"/>
    </location>
</feature>